<dbReference type="RefSeq" id="WP_309990716.1">
    <property type="nucleotide sequence ID" value="NZ_JAVDTI010000007.1"/>
</dbReference>
<organism evidence="1 2">
    <name type="scientific">Dyadobacter fermentans</name>
    <dbReference type="NCBI Taxonomy" id="94254"/>
    <lineage>
        <taxon>Bacteria</taxon>
        <taxon>Pseudomonadati</taxon>
        <taxon>Bacteroidota</taxon>
        <taxon>Cytophagia</taxon>
        <taxon>Cytophagales</taxon>
        <taxon>Spirosomataceae</taxon>
        <taxon>Dyadobacter</taxon>
    </lineage>
</organism>
<evidence type="ECO:0000313" key="2">
    <source>
        <dbReference type="Proteomes" id="UP001264980"/>
    </source>
</evidence>
<comment type="caution">
    <text evidence="1">The sequence shown here is derived from an EMBL/GenBank/DDBJ whole genome shotgun (WGS) entry which is preliminary data.</text>
</comment>
<dbReference type="PROSITE" id="PS51257">
    <property type="entry name" value="PROKAR_LIPOPROTEIN"/>
    <property type="match status" value="1"/>
</dbReference>
<dbReference type="EMBL" id="JAVDTI010000007">
    <property type="protein sequence ID" value="MDR6808607.1"/>
    <property type="molecule type" value="Genomic_DNA"/>
</dbReference>
<gene>
    <name evidence="1" type="ORF">J2W84_005671</name>
</gene>
<keyword evidence="2" id="KW-1185">Reference proteome</keyword>
<evidence type="ECO:0008006" key="3">
    <source>
        <dbReference type="Google" id="ProtNLM"/>
    </source>
</evidence>
<proteinExistence type="predicted"/>
<name>A0ABU1R5W2_9BACT</name>
<accession>A0ABU1R5W2</accession>
<evidence type="ECO:0000313" key="1">
    <source>
        <dbReference type="EMBL" id="MDR6808607.1"/>
    </source>
</evidence>
<dbReference type="Proteomes" id="UP001264980">
    <property type="component" value="Unassembled WGS sequence"/>
</dbReference>
<reference evidence="1 2" key="1">
    <citation type="submission" date="2023-07" db="EMBL/GenBank/DDBJ databases">
        <title>Sorghum-associated microbial communities from plants grown in Nebraska, USA.</title>
        <authorList>
            <person name="Schachtman D."/>
        </authorList>
    </citation>
    <scope>NUCLEOTIDE SEQUENCE [LARGE SCALE GENOMIC DNA]</scope>
    <source>
        <strain evidence="1 2">BE57</strain>
    </source>
</reference>
<sequence>MTLIQKFPLGLALATCMIMSSCSKDDVQVAQPEKVASGFNNERGGGLQGLPTIPTTDGTAGINMLVADWSFSQQGNPVEVGTSTKTHLWGDSNFPWTKPFLNPPGANNNNPNNFVTIMSQENVLANDDKITTSFATAKIKHLKPGKKYALTVSVASSICIRNGEPTVYSPAPVFKSRERLVKIWEAA</sequence>
<protein>
    <recommendedName>
        <fullName evidence="3">Lipoprotein</fullName>
    </recommendedName>
</protein>